<gene>
    <name evidence="1" type="ORF">LEP1GSC158_1279</name>
</gene>
<accession>M6HN19</accession>
<reference evidence="1 2" key="1">
    <citation type="submission" date="2013-01" db="EMBL/GenBank/DDBJ databases">
        <authorList>
            <person name="Harkins D.M."/>
            <person name="Durkin A.S."/>
            <person name="Brinkac L.M."/>
            <person name="Haft D.H."/>
            <person name="Selengut J.D."/>
            <person name="Sanka R."/>
            <person name="DePew J."/>
            <person name="Purushe J."/>
            <person name="Tulsiani S.M."/>
            <person name="Graham G.C."/>
            <person name="Burns M.-A."/>
            <person name="Dohnt M.F."/>
            <person name="Smythe L.D."/>
            <person name="McKay D.B."/>
            <person name="Craig S.B."/>
            <person name="Vinetz J.M."/>
            <person name="Sutton G.G."/>
            <person name="Nierman W.C."/>
            <person name="Fouts D.E."/>
        </authorList>
    </citation>
    <scope>NUCLEOTIDE SEQUENCE [LARGE SCALE GENOMIC DNA]</scope>
    <source>
        <strain evidence="1 2">LT2156</strain>
    </source>
</reference>
<dbReference type="AlphaFoldDB" id="M6HN19"/>
<dbReference type="Proteomes" id="UP000012089">
    <property type="component" value="Unassembled WGS sequence"/>
</dbReference>
<protein>
    <submittedName>
        <fullName evidence="1">Uncharacterized protein</fullName>
    </submittedName>
</protein>
<comment type="caution">
    <text evidence="1">The sequence shown here is derived from an EMBL/GenBank/DDBJ whole genome shotgun (WGS) entry which is preliminary data.</text>
</comment>
<evidence type="ECO:0000313" key="1">
    <source>
        <dbReference type="EMBL" id="EMM96782.1"/>
    </source>
</evidence>
<dbReference type="EMBL" id="AFMF02000022">
    <property type="protein sequence ID" value="EMM96782.1"/>
    <property type="molecule type" value="Genomic_DNA"/>
</dbReference>
<sequence>MDSKTKDPFKKETFLVKIVMKVGRLVSWILESYFIRLINRVSKILLLNGDSLKVCTVSITNSIKLSIVNFY</sequence>
<evidence type="ECO:0000313" key="2">
    <source>
        <dbReference type="Proteomes" id="UP000012089"/>
    </source>
</evidence>
<proteinExistence type="predicted"/>
<organism evidence="1 2">
    <name type="scientific">Leptospira interrogans serovar Zanoni str. LT2156</name>
    <dbReference type="NCBI Taxonomy" id="1001601"/>
    <lineage>
        <taxon>Bacteria</taxon>
        <taxon>Pseudomonadati</taxon>
        <taxon>Spirochaetota</taxon>
        <taxon>Spirochaetia</taxon>
        <taxon>Leptospirales</taxon>
        <taxon>Leptospiraceae</taxon>
        <taxon>Leptospira</taxon>
    </lineage>
</organism>
<name>M6HN19_LEPIR</name>